<accession>A0A1X7RYH0</accession>
<gene>
    <name evidence="3" type="ORF">ZT3D7_G7463</name>
</gene>
<evidence type="ECO:0000313" key="4">
    <source>
        <dbReference type="Proteomes" id="UP000215127"/>
    </source>
</evidence>
<proteinExistence type="predicted"/>
<dbReference type="STRING" id="1276538.A0A1X7RYH0"/>
<dbReference type="Proteomes" id="UP000215127">
    <property type="component" value="Chromosome 7"/>
</dbReference>
<feature type="compositionally biased region" description="Basic and acidic residues" evidence="1">
    <location>
        <begin position="289"/>
        <end position="301"/>
    </location>
</feature>
<name>A0A1X7RYH0_ZYMT9</name>
<feature type="compositionally biased region" description="Basic residues" evidence="1">
    <location>
        <begin position="99"/>
        <end position="112"/>
    </location>
</feature>
<feature type="compositionally biased region" description="Pro residues" evidence="1">
    <location>
        <begin position="230"/>
        <end position="244"/>
    </location>
</feature>
<feature type="region of interest" description="Disordered" evidence="1">
    <location>
        <begin position="81"/>
        <end position="206"/>
    </location>
</feature>
<organism evidence="3 4">
    <name type="scientific">Zymoseptoria tritici (strain ST99CH_3D7)</name>
    <dbReference type="NCBI Taxonomy" id="1276538"/>
    <lineage>
        <taxon>Eukaryota</taxon>
        <taxon>Fungi</taxon>
        <taxon>Dikarya</taxon>
        <taxon>Ascomycota</taxon>
        <taxon>Pezizomycotina</taxon>
        <taxon>Dothideomycetes</taxon>
        <taxon>Dothideomycetidae</taxon>
        <taxon>Mycosphaerellales</taxon>
        <taxon>Mycosphaerellaceae</taxon>
        <taxon>Zymoseptoria</taxon>
    </lineage>
</organism>
<reference evidence="3 4" key="1">
    <citation type="submission" date="2016-06" db="EMBL/GenBank/DDBJ databases">
        <authorList>
            <person name="Kjaerup R.B."/>
            <person name="Dalgaard T.S."/>
            <person name="Juul-Madsen H.R."/>
        </authorList>
    </citation>
    <scope>NUCLEOTIDE SEQUENCE [LARGE SCALE GENOMIC DNA]</scope>
</reference>
<feature type="chain" id="PRO_5012643309" description="WH2 domain-containing protein" evidence="2">
    <location>
        <begin position="23"/>
        <end position="317"/>
    </location>
</feature>
<feature type="region of interest" description="Disordered" evidence="1">
    <location>
        <begin position="265"/>
        <end position="301"/>
    </location>
</feature>
<evidence type="ECO:0000256" key="2">
    <source>
        <dbReference type="SAM" id="SignalP"/>
    </source>
</evidence>
<sequence>MYTNPSTILLATLATLLATTSSLHLPASFARRNIESRIPATTAFIYPSSVPPAASPAPPKPRVKTLTRLTTRYISAPLPTKRPVRVTTITLPGPAPTKRPAHSPKPKPRPTRKPAAASPPADRPRPAAPMISNYAPFANGRTIPPTSAPIPTRRPGLPAVHDPPPRPAGNGLPEVHHPPRPRPAAPFPRPTPRPAAPKPKPSPSKLVGIIITPLTQTIIGGKTTYVPIPTAKPKPKPQPQPKPKPQSINGERLLDLIGKVGKLPKPKANAPLMTAPGLAPVPNYPGLPKAKEGKEGKDKEAKARALLEGLRGMQGRG</sequence>
<keyword evidence="4" id="KW-1185">Reference proteome</keyword>
<dbReference type="EMBL" id="LT853698">
    <property type="protein sequence ID" value="SMQ52310.1"/>
    <property type="molecule type" value="Genomic_DNA"/>
</dbReference>
<evidence type="ECO:0008006" key="5">
    <source>
        <dbReference type="Google" id="ProtNLM"/>
    </source>
</evidence>
<feature type="signal peptide" evidence="2">
    <location>
        <begin position="1"/>
        <end position="22"/>
    </location>
</feature>
<protein>
    <recommendedName>
        <fullName evidence="5">WH2 domain-containing protein</fullName>
    </recommendedName>
</protein>
<keyword evidence="2" id="KW-0732">Signal</keyword>
<evidence type="ECO:0000256" key="1">
    <source>
        <dbReference type="SAM" id="MobiDB-lite"/>
    </source>
</evidence>
<dbReference type="AlphaFoldDB" id="A0A1X7RYH0"/>
<feature type="region of interest" description="Disordered" evidence="1">
    <location>
        <begin position="224"/>
        <end position="250"/>
    </location>
</feature>
<evidence type="ECO:0000313" key="3">
    <source>
        <dbReference type="EMBL" id="SMQ52310.1"/>
    </source>
</evidence>
<feature type="compositionally biased region" description="Pro residues" evidence="1">
    <location>
        <begin position="181"/>
        <end position="202"/>
    </location>
</feature>